<dbReference type="EMBL" id="LAZR01047795">
    <property type="protein sequence ID" value="KKK93387.1"/>
    <property type="molecule type" value="Genomic_DNA"/>
</dbReference>
<protein>
    <recommendedName>
        <fullName evidence="3">DUF5681 domain-containing protein</fullName>
    </recommendedName>
</protein>
<evidence type="ECO:0008006" key="3">
    <source>
        <dbReference type="Google" id="ProtNLM"/>
    </source>
</evidence>
<feature type="compositionally biased region" description="Polar residues" evidence="1">
    <location>
        <begin position="1"/>
        <end position="10"/>
    </location>
</feature>
<name>A0A0F8ZHW7_9ZZZZ</name>
<accession>A0A0F8ZHW7</accession>
<sequence>MSDVVNTAQEQQKKVVGRPFVKGQSGNPN</sequence>
<feature type="non-terminal residue" evidence="2">
    <location>
        <position position="29"/>
    </location>
</feature>
<dbReference type="AlphaFoldDB" id="A0A0F8ZHW7"/>
<comment type="caution">
    <text evidence="2">The sequence shown here is derived from an EMBL/GenBank/DDBJ whole genome shotgun (WGS) entry which is preliminary data.</text>
</comment>
<gene>
    <name evidence="2" type="ORF">LCGC14_2693350</name>
</gene>
<evidence type="ECO:0000256" key="1">
    <source>
        <dbReference type="SAM" id="MobiDB-lite"/>
    </source>
</evidence>
<proteinExistence type="predicted"/>
<organism evidence="2">
    <name type="scientific">marine sediment metagenome</name>
    <dbReference type="NCBI Taxonomy" id="412755"/>
    <lineage>
        <taxon>unclassified sequences</taxon>
        <taxon>metagenomes</taxon>
        <taxon>ecological metagenomes</taxon>
    </lineage>
</organism>
<feature type="region of interest" description="Disordered" evidence="1">
    <location>
        <begin position="1"/>
        <end position="29"/>
    </location>
</feature>
<reference evidence="2" key="1">
    <citation type="journal article" date="2015" name="Nature">
        <title>Complex archaea that bridge the gap between prokaryotes and eukaryotes.</title>
        <authorList>
            <person name="Spang A."/>
            <person name="Saw J.H."/>
            <person name="Jorgensen S.L."/>
            <person name="Zaremba-Niedzwiedzka K."/>
            <person name="Martijn J."/>
            <person name="Lind A.E."/>
            <person name="van Eijk R."/>
            <person name="Schleper C."/>
            <person name="Guy L."/>
            <person name="Ettema T.J."/>
        </authorList>
    </citation>
    <scope>NUCLEOTIDE SEQUENCE</scope>
</reference>
<evidence type="ECO:0000313" key="2">
    <source>
        <dbReference type="EMBL" id="KKK93387.1"/>
    </source>
</evidence>